<dbReference type="EMBL" id="KN847475">
    <property type="protein sequence ID" value="KIX08945.1"/>
    <property type="molecule type" value="Genomic_DNA"/>
</dbReference>
<name>A0A0D2JHY1_9EURO</name>
<dbReference type="InterPro" id="IPR021858">
    <property type="entry name" value="Fun_TF"/>
</dbReference>
<dbReference type="OrthoDB" id="4158087at2759"/>
<dbReference type="HOGENOM" id="CLU_032227_3_0_1"/>
<evidence type="ECO:0000313" key="3">
    <source>
        <dbReference type="Proteomes" id="UP000053617"/>
    </source>
</evidence>
<reference evidence="2 3" key="1">
    <citation type="submission" date="2015-01" db="EMBL/GenBank/DDBJ databases">
        <title>The Genome Sequence of Rhinocladiella mackenzie CBS 650.93.</title>
        <authorList>
            <consortium name="The Broad Institute Genomics Platform"/>
            <person name="Cuomo C."/>
            <person name="de Hoog S."/>
            <person name="Gorbushina A."/>
            <person name="Stielow B."/>
            <person name="Teixiera M."/>
            <person name="Abouelleil A."/>
            <person name="Chapman S.B."/>
            <person name="Priest M."/>
            <person name="Young S.K."/>
            <person name="Wortman J."/>
            <person name="Nusbaum C."/>
            <person name="Birren B."/>
        </authorList>
    </citation>
    <scope>NUCLEOTIDE SEQUENCE [LARGE SCALE GENOMIC DNA]</scope>
    <source>
        <strain evidence="2 3">CBS 650.93</strain>
    </source>
</reference>
<dbReference type="GeneID" id="25288094"/>
<feature type="compositionally biased region" description="Basic and acidic residues" evidence="1">
    <location>
        <begin position="63"/>
        <end position="85"/>
    </location>
</feature>
<dbReference type="Pfam" id="PF11951">
    <property type="entry name" value="Fungal_trans_2"/>
    <property type="match status" value="1"/>
</dbReference>
<dbReference type="RefSeq" id="XP_013276081.1">
    <property type="nucleotide sequence ID" value="XM_013420627.1"/>
</dbReference>
<dbReference type="AlphaFoldDB" id="A0A0D2JHY1"/>
<dbReference type="PANTHER" id="PTHR37540:SF5">
    <property type="entry name" value="TRANSCRIPTION FACTOR DOMAIN-CONTAINING PROTEIN"/>
    <property type="match status" value="1"/>
</dbReference>
<protein>
    <submittedName>
        <fullName evidence="2">Uncharacterized protein</fullName>
    </submittedName>
</protein>
<accession>A0A0D2JHY1</accession>
<dbReference type="STRING" id="1442369.A0A0D2JHY1"/>
<dbReference type="Proteomes" id="UP000053617">
    <property type="component" value="Unassembled WGS sequence"/>
</dbReference>
<sequence length="586" mass="65578">MTVIDSSASFKSILPSTPKAGIQSCRSQSYKRIRWRSYDPSKKLQNFTPDPFVQWHPPNSSHDNSDEDVKKLRKRQTMDVDREPRSLVPSPIQSLPSNGTRVDPFLTLPIKATECVQDAMDYFVTICKGFNTEKSIVPGPVNPHLSLLLPFALKHAILFESMIAVCRASVLLSLGRSIFEDSACVQHRGNAIAGLNATLQSKECTDDAALLTVTMLMTLEYLTGNQHGVLMHCQGLEKMLQLRGPLSEDEDRETESDWMKFVKLGLTAYKALGSFVTGQPPDIPPDSLGYLSETFQELTLDQPLSYPEMPFPPELCLVLSRLPSGLSELCLASRISVQMINVLSSISGATTILTSLSLQDGMFTPPSPDSPNYGEDRRQSMIQTLLSSLRRMSLTSTVPIEYHLTSGLLSYLFQLRSLSPLNLFYDPILRKFITTLPFHTKPSALQEQHCLIWASLSVAGALALRVVPMPDSHTVMDRVLDLYPVARKWPQLEKILRSYFWTDEMGAHWKCVWGKAMSRRQFILRQSQGSVESHAMLELEQPDSHPDQVRERIRVHIKGAPRSMIEMAQGIGVCPFRPRPPAVTPG</sequence>
<evidence type="ECO:0000256" key="1">
    <source>
        <dbReference type="SAM" id="MobiDB-lite"/>
    </source>
</evidence>
<organism evidence="2 3">
    <name type="scientific">Rhinocladiella mackenziei CBS 650.93</name>
    <dbReference type="NCBI Taxonomy" id="1442369"/>
    <lineage>
        <taxon>Eukaryota</taxon>
        <taxon>Fungi</taxon>
        <taxon>Dikarya</taxon>
        <taxon>Ascomycota</taxon>
        <taxon>Pezizomycotina</taxon>
        <taxon>Eurotiomycetes</taxon>
        <taxon>Chaetothyriomycetidae</taxon>
        <taxon>Chaetothyriales</taxon>
        <taxon>Herpotrichiellaceae</taxon>
        <taxon>Rhinocladiella</taxon>
    </lineage>
</organism>
<feature type="region of interest" description="Disordered" evidence="1">
    <location>
        <begin position="48"/>
        <end position="96"/>
    </location>
</feature>
<dbReference type="PANTHER" id="PTHR37540">
    <property type="entry name" value="TRANSCRIPTION FACTOR (ACR-2), PUTATIVE-RELATED-RELATED"/>
    <property type="match status" value="1"/>
</dbReference>
<dbReference type="VEuPathDB" id="FungiDB:Z518_00023"/>
<keyword evidence="3" id="KW-1185">Reference proteome</keyword>
<evidence type="ECO:0000313" key="2">
    <source>
        <dbReference type="EMBL" id="KIX08945.1"/>
    </source>
</evidence>
<gene>
    <name evidence="2" type="ORF">Z518_00023</name>
</gene>
<proteinExistence type="predicted"/>